<reference evidence="1 2" key="1">
    <citation type="journal article" date="2017" name="Antonie Van Leeuwenhoek">
        <title>Rhizobium rhizosphaerae sp. nov., a novel species isolated from rice rhizosphere.</title>
        <authorList>
            <person name="Zhao J.J."/>
            <person name="Zhang J."/>
            <person name="Zhang R.J."/>
            <person name="Zhang C.W."/>
            <person name="Yin H.Q."/>
            <person name="Zhang X.X."/>
        </authorList>
    </citation>
    <scope>NUCLEOTIDE SEQUENCE [LARGE SCALE GENOMIC DNA]</scope>
    <source>
        <strain evidence="1 2">S18K6</strain>
    </source>
</reference>
<gene>
    <name evidence="1" type="ORF">GCHA_3801</name>
</gene>
<dbReference type="Proteomes" id="UP000006320">
    <property type="component" value="Unassembled WGS sequence"/>
</dbReference>
<dbReference type="EMBL" id="BAEM01000046">
    <property type="protein sequence ID" value="GAC11731.1"/>
    <property type="molecule type" value="Genomic_DNA"/>
</dbReference>
<name>A0AAV3V409_9ALTE</name>
<evidence type="ECO:0000313" key="2">
    <source>
        <dbReference type="Proteomes" id="UP000006320"/>
    </source>
</evidence>
<organism evidence="1 2">
    <name type="scientific">Paraglaciecola chathamensis S18K6</name>
    <dbReference type="NCBI Taxonomy" id="1127672"/>
    <lineage>
        <taxon>Bacteria</taxon>
        <taxon>Pseudomonadati</taxon>
        <taxon>Pseudomonadota</taxon>
        <taxon>Gammaproteobacteria</taxon>
        <taxon>Alteromonadales</taxon>
        <taxon>Alteromonadaceae</taxon>
        <taxon>Paraglaciecola</taxon>
    </lineage>
</organism>
<sequence length="42" mass="4925">MQLGHSFQACFKKAYTAMHDFEKVQLLIQSNALFKPYYILAE</sequence>
<proteinExistence type="predicted"/>
<protein>
    <recommendedName>
        <fullName evidence="3">Transposase</fullName>
    </recommendedName>
</protein>
<comment type="caution">
    <text evidence="1">The sequence shown here is derived from an EMBL/GenBank/DDBJ whole genome shotgun (WGS) entry which is preliminary data.</text>
</comment>
<evidence type="ECO:0000313" key="1">
    <source>
        <dbReference type="EMBL" id="GAC11731.1"/>
    </source>
</evidence>
<accession>A0AAV3V409</accession>
<dbReference type="AlphaFoldDB" id="A0AAV3V409"/>
<evidence type="ECO:0008006" key="3">
    <source>
        <dbReference type="Google" id="ProtNLM"/>
    </source>
</evidence>